<dbReference type="SUPFAM" id="SSF82895">
    <property type="entry name" value="TSP-1 type 1 repeat"/>
    <property type="match status" value="1"/>
</dbReference>
<dbReference type="Gene3D" id="2.20.100.10">
    <property type="entry name" value="Thrombospondin type-1 (TSP1) repeat"/>
    <property type="match status" value="1"/>
</dbReference>
<name>A0A1S8WJ67_OPIVI</name>
<dbReference type="PROSITE" id="PS01186">
    <property type="entry name" value="EGF_2"/>
    <property type="match status" value="2"/>
</dbReference>
<keyword evidence="2" id="KW-0472">Membrane</keyword>
<accession>A0A1S8WJ67</accession>
<sequence>MIGNRKLFDRSCFEFSRVDQMTRMITTPGILDHVWIILDALLLRVAFTSSLFDNASAQKINLRDAFCNDLLPPRLSFEHYDLTLGTLGKKYHTLESLFSSQVMNALKPIMRLECLDGNVSVACIRTVRTHLYGAFEKLLSLPGENTTFGRNHSLLFINFISKNGDWLESTRTLFAMSCLTICKVLYEQQDQRFNWFCPNPCQLQTSCALEHCTPRGIFAHHFRCRCPNGQVWNEEMSTCLPVKEVARITNTWTPTECEDKCYKTGTLSCYPSAIDDELSICLCKPGFTGPSCSQEQNPCTEKIEHSALPSGGMVLAGDDACNVHNGNTCRGQILADGTVHYMCICDGVHWQKNHTLGYDNCLWRKSACDSIICTYGRCVSSASGKLAICLCMPGFEGPSCNQWVGIWSQWSPWDKCRPQCGDLRYSVRSRDCQSMKPEVEKKFDCVGASIEYASCAPHPCARSEGLYMNSYFAIRQNAMAAGISTAAISCAIVSVFWLAFLSTMLSRTVWLLVRSIGTERTT</sequence>
<dbReference type="EMBL" id="KV906625">
    <property type="protein sequence ID" value="OON14476.1"/>
    <property type="molecule type" value="Genomic_DNA"/>
</dbReference>
<evidence type="ECO:0000313" key="5">
    <source>
        <dbReference type="EMBL" id="OON14476.1"/>
    </source>
</evidence>
<feature type="transmembrane region" description="Helical" evidence="2">
    <location>
        <begin position="478"/>
        <end position="501"/>
    </location>
</feature>
<keyword evidence="2" id="KW-0812">Transmembrane</keyword>
<evidence type="ECO:0000256" key="2">
    <source>
        <dbReference type="SAM" id="Phobius"/>
    </source>
</evidence>
<reference evidence="5 6" key="1">
    <citation type="submission" date="2015-03" db="EMBL/GenBank/DDBJ databases">
        <title>Draft genome of the nematode, Opisthorchis viverrini.</title>
        <authorList>
            <person name="Mitreva M."/>
        </authorList>
    </citation>
    <scope>NUCLEOTIDE SEQUENCE [LARGE SCALE GENOMIC DNA]</scope>
    <source>
        <strain evidence="5">Khon Kaen</strain>
    </source>
</reference>
<dbReference type="InterPro" id="IPR000884">
    <property type="entry name" value="TSP1_rpt"/>
</dbReference>
<evidence type="ECO:0000313" key="6">
    <source>
        <dbReference type="Proteomes" id="UP000243686"/>
    </source>
</evidence>
<dbReference type="Proteomes" id="UP000243686">
    <property type="component" value="Unassembled WGS sequence"/>
</dbReference>
<protein>
    <submittedName>
        <fullName evidence="5">EGF-like domain protein</fullName>
    </submittedName>
</protein>
<evidence type="ECO:0000259" key="3">
    <source>
        <dbReference type="PROSITE" id="PS00022"/>
    </source>
</evidence>
<dbReference type="PROSITE" id="PS50092">
    <property type="entry name" value="TSP1"/>
    <property type="match status" value="1"/>
</dbReference>
<dbReference type="SMART" id="SM00181">
    <property type="entry name" value="EGF"/>
    <property type="match status" value="3"/>
</dbReference>
<dbReference type="PROSITE" id="PS00022">
    <property type="entry name" value="EGF_1"/>
    <property type="match status" value="2"/>
</dbReference>
<keyword evidence="1" id="KW-1015">Disulfide bond</keyword>
<gene>
    <name evidence="5" type="ORF">X801_09733</name>
</gene>
<feature type="domain" description="EGF-like" evidence="3 4">
    <location>
        <begin position="389"/>
        <end position="400"/>
    </location>
</feature>
<evidence type="ECO:0000256" key="1">
    <source>
        <dbReference type="ARBA" id="ARBA00023157"/>
    </source>
</evidence>
<keyword evidence="2" id="KW-1133">Transmembrane helix</keyword>
<evidence type="ECO:0000259" key="4">
    <source>
        <dbReference type="PROSITE" id="PS01186"/>
    </source>
</evidence>
<organism evidence="5 6">
    <name type="scientific">Opisthorchis viverrini</name>
    <name type="common">Southeast Asian liver fluke</name>
    <dbReference type="NCBI Taxonomy" id="6198"/>
    <lineage>
        <taxon>Eukaryota</taxon>
        <taxon>Metazoa</taxon>
        <taxon>Spiralia</taxon>
        <taxon>Lophotrochozoa</taxon>
        <taxon>Platyhelminthes</taxon>
        <taxon>Trematoda</taxon>
        <taxon>Digenea</taxon>
        <taxon>Opisthorchiida</taxon>
        <taxon>Opisthorchiata</taxon>
        <taxon>Opisthorchiidae</taxon>
        <taxon>Opisthorchis</taxon>
    </lineage>
</organism>
<dbReference type="AlphaFoldDB" id="A0A1S8WJ67"/>
<dbReference type="FunFam" id="2.20.100.10:FF:000001">
    <property type="entry name" value="semaphorin-5A isoform X1"/>
    <property type="match status" value="1"/>
</dbReference>
<proteinExistence type="predicted"/>
<feature type="domain" description="EGF-like" evidence="3 4">
    <location>
        <begin position="281"/>
        <end position="292"/>
    </location>
</feature>
<keyword evidence="6" id="KW-1185">Reference proteome</keyword>
<dbReference type="InterPro" id="IPR000742">
    <property type="entry name" value="EGF"/>
</dbReference>
<dbReference type="InterPro" id="IPR036383">
    <property type="entry name" value="TSP1_rpt_sf"/>
</dbReference>